<accession>A0A8J3IE53</accession>
<dbReference type="Proteomes" id="UP000597444">
    <property type="component" value="Unassembled WGS sequence"/>
</dbReference>
<reference evidence="1" key="1">
    <citation type="submission" date="2020-10" db="EMBL/GenBank/DDBJ databases">
        <title>Taxonomic study of unclassified bacteria belonging to the class Ktedonobacteria.</title>
        <authorList>
            <person name="Yabe S."/>
            <person name="Wang C.M."/>
            <person name="Zheng Y."/>
            <person name="Sakai Y."/>
            <person name="Cavaletti L."/>
            <person name="Monciardini P."/>
            <person name="Donadio S."/>
        </authorList>
    </citation>
    <scope>NUCLEOTIDE SEQUENCE</scope>
    <source>
        <strain evidence="1">ID150040</strain>
    </source>
</reference>
<proteinExistence type="predicted"/>
<evidence type="ECO:0008006" key="3">
    <source>
        <dbReference type="Google" id="ProtNLM"/>
    </source>
</evidence>
<evidence type="ECO:0000313" key="2">
    <source>
        <dbReference type="Proteomes" id="UP000597444"/>
    </source>
</evidence>
<name>A0A8J3IE53_9CHLR</name>
<evidence type="ECO:0000313" key="1">
    <source>
        <dbReference type="EMBL" id="GHO92651.1"/>
    </source>
</evidence>
<dbReference type="RefSeq" id="WP_220203471.1">
    <property type="nucleotide sequence ID" value="NZ_BNJK01000001.1"/>
</dbReference>
<dbReference type="AlphaFoldDB" id="A0A8J3IE53"/>
<comment type="caution">
    <text evidence="1">The sequence shown here is derived from an EMBL/GenBank/DDBJ whole genome shotgun (WGS) entry which is preliminary data.</text>
</comment>
<keyword evidence="2" id="KW-1185">Reference proteome</keyword>
<protein>
    <recommendedName>
        <fullName evidence="3">TIR domain-containing protein</fullName>
    </recommendedName>
</protein>
<dbReference type="EMBL" id="BNJK01000001">
    <property type="protein sequence ID" value="GHO92651.1"/>
    <property type="molecule type" value="Genomic_DNA"/>
</dbReference>
<sequence length="420" mass="48442">MSEKSVCLVIMPFGSNSNHTKEYWDDLFTRFIKPAIERATDGHTRLGYEAIRADSKNGDISDDVLQNLLNADVVVAVLTDTSLNVMYELGIRHSVRGRTIMIIEKGQESTIPFYLRNYRTIPYSTADMHDFQVAIEQQLYTIHHLASYSDNPVSSYLHKTGQSIEFFTQQKWEQFQARLQAKGFTAFYTREDNDKRNARKTEALQKANKHISLIASSGYAYLEKFGNLFRRNVQDRLRANVPVHIILEHPFSDSRVQLTLGALLSDKSHLSPIQKAVLEKFQQEDFTGFDPVEFIGQSDHFTGKFQRSLAGFEELQRQFGNLIDLRIARFPIPATILLTEGTGFCEPYMRAEARTDNRMTTFEIEFPGDHDFHLTCMNYFGFLWKTSLSYTEYKATLEFRKEKFRQTYVQTQTNPDGSAT</sequence>
<gene>
    <name evidence="1" type="ORF">KSF_026990</name>
</gene>
<organism evidence="1 2">
    <name type="scientific">Reticulibacter mediterranei</name>
    <dbReference type="NCBI Taxonomy" id="2778369"/>
    <lineage>
        <taxon>Bacteria</taxon>
        <taxon>Bacillati</taxon>
        <taxon>Chloroflexota</taxon>
        <taxon>Ktedonobacteria</taxon>
        <taxon>Ktedonobacterales</taxon>
        <taxon>Reticulibacteraceae</taxon>
        <taxon>Reticulibacter</taxon>
    </lineage>
</organism>
<dbReference type="Gene3D" id="3.40.50.450">
    <property type="match status" value="1"/>
</dbReference>